<evidence type="ECO:0000256" key="14">
    <source>
        <dbReference type="ARBA" id="ARBA00022932"/>
    </source>
</evidence>
<dbReference type="Pfam" id="PF14260">
    <property type="entry name" value="zf-C4pol"/>
    <property type="match status" value="1"/>
</dbReference>
<dbReference type="GO" id="GO:0045004">
    <property type="term" value="P:DNA replication proofreading"/>
    <property type="evidence" value="ECO:0007669"/>
    <property type="project" value="TreeGrafter"/>
</dbReference>
<evidence type="ECO:0000256" key="16">
    <source>
        <dbReference type="ARBA" id="ARBA00023014"/>
    </source>
</evidence>
<dbReference type="Pfam" id="PF00136">
    <property type="entry name" value="DNA_pol_B"/>
    <property type="match status" value="1"/>
</dbReference>
<dbReference type="PANTHER" id="PTHR10322">
    <property type="entry name" value="DNA POLYMERASE CATALYTIC SUBUNIT"/>
    <property type="match status" value="1"/>
</dbReference>
<keyword evidence="12 20" id="KW-0862">Zinc</keyword>
<evidence type="ECO:0000256" key="12">
    <source>
        <dbReference type="ARBA" id="ARBA00022833"/>
    </source>
</evidence>
<dbReference type="GO" id="GO:0003887">
    <property type="term" value="F:DNA-directed DNA polymerase activity"/>
    <property type="evidence" value="ECO:0007669"/>
    <property type="project" value="UniProtKB-KW"/>
</dbReference>
<evidence type="ECO:0000313" key="26">
    <source>
        <dbReference type="Proteomes" id="UP000241890"/>
    </source>
</evidence>
<name>A0A2R5G2Q3_9STRA</name>
<dbReference type="InterPro" id="IPR017964">
    <property type="entry name" value="DNA-dir_DNA_pol_B_CS"/>
</dbReference>
<dbReference type="GO" id="GO:0043625">
    <property type="term" value="C:delta DNA polymerase complex"/>
    <property type="evidence" value="ECO:0007669"/>
    <property type="project" value="TreeGrafter"/>
</dbReference>
<dbReference type="SMART" id="SM00486">
    <property type="entry name" value="POLBc"/>
    <property type="match status" value="1"/>
</dbReference>
<evidence type="ECO:0000256" key="4">
    <source>
        <dbReference type="ARBA" id="ARBA00022485"/>
    </source>
</evidence>
<dbReference type="CDD" id="cd05777">
    <property type="entry name" value="DNA_polB_delta_exo"/>
    <property type="match status" value="1"/>
</dbReference>
<dbReference type="Pfam" id="PF03104">
    <property type="entry name" value="DNA_pol_B_exo1"/>
    <property type="match status" value="1"/>
</dbReference>
<dbReference type="CDD" id="cd05533">
    <property type="entry name" value="POLBc_delta"/>
    <property type="match status" value="1"/>
</dbReference>
<dbReference type="InterPro" id="IPR006134">
    <property type="entry name" value="DNA-dir_DNA_pol_B_multi_dom"/>
</dbReference>
<evidence type="ECO:0000256" key="9">
    <source>
        <dbReference type="ARBA" id="ARBA00022723"/>
    </source>
</evidence>
<dbReference type="EC" id="2.7.7.7" evidence="20"/>
<keyword evidence="16 20" id="KW-0411">Iron-sulfur</keyword>
<keyword evidence="13" id="KW-0269">Exonuclease</keyword>
<evidence type="ECO:0000256" key="20">
    <source>
        <dbReference type="RuleBase" id="RU000442"/>
    </source>
</evidence>
<evidence type="ECO:0000256" key="6">
    <source>
        <dbReference type="ARBA" id="ARBA00022695"/>
    </source>
</evidence>
<dbReference type="Gene3D" id="1.10.287.690">
    <property type="entry name" value="Helix hairpin bin"/>
    <property type="match status" value="1"/>
</dbReference>
<keyword evidence="7 20" id="KW-0235">DNA replication</keyword>
<dbReference type="InterPro" id="IPR042087">
    <property type="entry name" value="DNA_pol_B_thumb"/>
</dbReference>
<evidence type="ECO:0000256" key="2">
    <source>
        <dbReference type="ARBA" id="ARBA00004123"/>
    </source>
</evidence>
<evidence type="ECO:0000256" key="7">
    <source>
        <dbReference type="ARBA" id="ARBA00022705"/>
    </source>
</evidence>
<dbReference type="Gene3D" id="1.10.132.60">
    <property type="entry name" value="DNA polymerase family B, C-terminal domain"/>
    <property type="match status" value="1"/>
</dbReference>
<dbReference type="InterPro" id="IPR006172">
    <property type="entry name" value="DNA-dir_DNA_pol_B"/>
</dbReference>
<dbReference type="InterPro" id="IPR043502">
    <property type="entry name" value="DNA/RNA_pol_sf"/>
</dbReference>
<evidence type="ECO:0000256" key="17">
    <source>
        <dbReference type="ARBA" id="ARBA00023125"/>
    </source>
</evidence>
<dbReference type="FunFam" id="1.10.287.690:FF:000001">
    <property type="entry name" value="DNA polymerase"/>
    <property type="match status" value="1"/>
</dbReference>
<keyword evidence="4 20" id="KW-0004">4Fe-4S</keyword>
<dbReference type="InterPro" id="IPR012337">
    <property type="entry name" value="RNaseH-like_sf"/>
</dbReference>
<dbReference type="Gene3D" id="3.30.342.10">
    <property type="entry name" value="DNA Polymerase, chain B, domain 1"/>
    <property type="match status" value="1"/>
</dbReference>
<dbReference type="GO" id="GO:0051539">
    <property type="term" value="F:4 iron, 4 sulfur cluster binding"/>
    <property type="evidence" value="ECO:0007669"/>
    <property type="project" value="UniProtKB-KW"/>
</dbReference>
<dbReference type="SUPFAM" id="SSF56672">
    <property type="entry name" value="DNA/RNA polymerases"/>
    <property type="match status" value="1"/>
</dbReference>
<dbReference type="OrthoDB" id="2414538at2759"/>
<keyword evidence="14 20" id="KW-0239">DNA-directed DNA polymerase</keyword>
<dbReference type="GO" id="GO:0003677">
    <property type="term" value="F:DNA binding"/>
    <property type="evidence" value="ECO:0007669"/>
    <property type="project" value="UniProtKB-KW"/>
</dbReference>
<feature type="domain" description="DNA-directed DNA polymerase family B exonuclease" evidence="23">
    <location>
        <begin position="258"/>
        <end position="495"/>
    </location>
</feature>
<dbReference type="SUPFAM" id="SSF53098">
    <property type="entry name" value="Ribonuclease H-like"/>
    <property type="match status" value="1"/>
</dbReference>
<comment type="cofactor">
    <cofactor evidence="1 20">
        <name>[4Fe-4S] cluster</name>
        <dbReference type="ChEBI" id="CHEBI:49883"/>
    </cofactor>
</comment>
<dbReference type="InterPro" id="IPR023211">
    <property type="entry name" value="DNA_pol_palm_dom_sf"/>
</dbReference>
<evidence type="ECO:0000256" key="13">
    <source>
        <dbReference type="ARBA" id="ARBA00022839"/>
    </source>
</evidence>
<evidence type="ECO:0000259" key="22">
    <source>
        <dbReference type="Pfam" id="PF00136"/>
    </source>
</evidence>
<dbReference type="InterPro" id="IPR006133">
    <property type="entry name" value="DNA-dir_DNA_pol_B_exonuc"/>
</dbReference>
<dbReference type="FunCoup" id="A0A2R5G2Q3">
    <property type="interactions" value="396"/>
</dbReference>
<evidence type="ECO:0000256" key="15">
    <source>
        <dbReference type="ARBA" id="ARBA00023004"/>
    </source>
</evidence>
<dbReference type="InterPro" id="IPR025687">
    <property type="entry name" value="Znf-C4pol"/>
</dbReference>
<evidence type="ECO:0000256" key="5">
    <source>
        <dbReference type="ARBA" id="ARBA00022679"/>
    </source>
</evidence>
<dbReference type="Proteomes" id="UP000241890">
    <property type="component" value="Unassembled WGS sequence"/>
</dbReference>
<keyword evidence="17 20" id="KW-0238">DNA-binding</keyword>
<dbReference type="PANTHER" id="PTHR10322:SF23">
    <property type="entry name" value="DNA POLYMERASE DELTA CATALYTIC SUBUNIT"/>
    <property type="match status" value="1"/>
</dbReference>
<keyword evidence="18 20" id="KW-0539">Nucleus</keyword>
<evidence type="ECO:0000256" key="18">
    <source>
        <dbReference type="ARBA" id="ARBA00023242"/>
    </source>
</evidence>
<dbReference type="NCBIfam" id="TIGR00592">
    <property type="entry name" value="pol2"/>
    <property type="match status" value="1"/>
</dbReference>
<dbReference type="Gene3D" id="3.30.420.10">
    <property type="entry name" value="Ribonuclease H-like superfamily/Ribonuclease H"/>
    <property type="match status" value="1"/>
</dbReference>
<dbReference type="GO" id="GO:0006287">
    <property type="term" value="P:base-excision repair, gap-filling"/>
    <property type="evidence" value="ECO:0007669"/>
    <property type="project" value="TreeGrafter"/>
</dbReference>
<evidence type="ECO:0000256" key="19">
    <source>
        <dbReference type="ARBA" id="ARBA00049244"/>
    </source>
</evidence>
<accession>A0A2R5G2Q3</accession>
<keyword evidence="5 20" id="KW-0808">Transferase</keyword>
<keyword evidence="10 20" id="KW-0863">Zinc-finger</keyword>
<keyword evidence="15 20" id="KW-0408">Iron</keyword>
<evidence type="ECO:0000256" key="1">
    <source>
        <dbReference type="ARBA" id="ARBA00001966"/>
    </source>
</evidence>
<dbReference type="PROSITE" id="PS00116">
    <property type="entry name" value="DNA_POLYMERASE_B"/>
    <property type="match status" value="1"/>
</dbReference>
<comment type="catalytic activity">
    <reaction evidence="19 20">
        <text>DNA(n) + a 2'-deoxyribonucleoside 5'-triphosphate = DNA(n+1) + diphosphate</text>
        <dbReference type="Rhea" id="RHEA:22508"/>
        <dbReference type="Rhea" id="RHEA-COMP:17339"/>
        <dbReference type="Rhea" id="RHEA-COMP:17340"/>
        <dbReference type="ChEBI" id="CHEBI:33019"/>
        <dbReference type="ChEBI" id="CHEBI:61560"/>
        <dbReference type="ChEBI" id="CHEBI:173112"/>
        <dbReference type="EC" id="2.7.7.7"/>
    </reaction>
</comment>
<dbReference type="InParanoid" id="A0A2R5G2Q3"/>
<keyword evidence="9 20" id="KW-0479">Metal-binding</keyword>
<evidence type="ECO:0000256" key="21">
    <source>
        <dbReference type="SAM" id="MobiDB-lite"/>
    </source>
</evidence>
<feature type="compositionally biased region" description="Low complexity" evidence="21">
    <location>
        <begin position="1"/>
        <end position="20"/>
    </location>
</feature>
<gene>
    <name evidence="25" type="ORF">FCC1311_010332</name>
</gene>
<feature type="domain" description="DNA-directed DNA polymerase family B multifunctional" evidence="22">
    <location>
        <begin position="560"/>
        <end position="995"/>
    </location>
</feature>
<feature type="region of interest" description="Disordered" evidence="21">
    <location>
        <begin position="1"/>
        <end position="36"/>
    </location>
</feature>
<dbReference type="GO" id="GO:0000166">
    <property type="term" value="F:nucleotide binding"/>
    <property type="evidence" value="ECO:0007669"/>
    <property type="project" value="InterPro"/>
</dbReference>
<dbReference type="GO" id="GO:0008296">
    <property type="term" value="F:3'-5'-DNA exonuclease activity"/>
    <property type="evidence" value="ECO:0007669"/>
    <property type="project" value="TreeGrafter"/>
</dbReference>
<dbReference type="InterPro" id="IPR050240">
    <property type="entry name" value="DNA_pol_type-B"/>
</dbReference>
<evidence type="ECO:0000313" key="25">
    <source>
        <dbReference type="EMBL" id="GBG24815.1"/>
    </source>
</evidence>
<dbReference type="EMBL" id="BEYU01000008">
    <property type="protein sequence ID" value="GBG24815.1"/>
    <property type="molecule type" value="Genomic_DNA"/>
</dbReference>
<comment type="subcellular location">
    <subcellularLocation>
        <location evidence="2 20">Nucleus</location>
    </subcellularLocation>
</comment>
<dbReference type="Gene3D" id="3.90.1600.10">
    <property type="entry name" value="Palm domain of DNA polymerase"/>
    <property type="match status" value="1"/>
</dbReference>
<comment type="caution">
    <text evidence="25">The sequence shown here is derived from an EMBL/GenBank/DDBJ whole genome shotgun (WGS) entry which is preliminary data.</text>
</comment>
<dbReference type="PRINTS" id="PR00106">
    <property type="entry name" value="DNAPOLB"/>
</dbReference>
<protein>
    <recommendedName>
        <fullName evidence="20">DNA polymerase</fullName>
        <ecNumber evidence="20">2.7.7.7</ecNumber>
    </recommendedName>
</protein>
<organism evidence="25 26">
    <name type="scientific">Hondaea fermentalgiana</name>
    <dbReference type="NCBI Taxonomy" id="2315210"/>
    <lineage>
        <taxon>Eukaryota</taxon>
        <taxon>Sar</taxon>
        <taxon>Stramenopiles</taxon>
        <taxon>Bigyra</taxon>
        <taxon>Labyrinthulomycetes</taxon>
        <taxon>Thraustochytrida</taxon>
        <taxon>Thraustochytriidae</taxon>
        <taxon>Hondaea</taxon>
    </lineage>
</organism>
<evidence type="ECO:0000256" key="8">
    <source>
        <dbReference type="ARBA" id="ARBA00022722"/>
    </source>
</evidence>
<evidence type="ECO:0000256" key="3">
    <source>
        <dbReference type="ARBA" id="ARBA00005755"/>
    </source>
</evidence>
<keyword evidence="6 20" id="KW-0548">Nucleotidyltransferase</keyword>
<evidence type="ECO:0000259" key="24">
    <source>
        <dbReference type="Pfam" id="PF14260"/>
    </source>
</evidence>
<dbReference type="GO" id="GO:0008270">
    <property type="term" value="F:zinc ion binding"/>
    <property type="evidence" value="ECO:0007669"/>
    <property type="project" value="UniProtKB-KW"/>
</dbReference>
<proteinExistence type="inferred from homology"/>
<keyword evidence="8" id="KW-0540">Nuclease</keyword>
<feature type="domain" description="C4-type zinc-finger of DNA polymerase delta" evidence="24">
    <location>
        <begin position="1032"/>
        <end position="1102"/>
    </location>
</feature>
<evidence type="ECO:0000259" key="23">
    <source>
        <dbReference type="Pfam" id="PF03104"/>
    </source>
</evidence>
<dbReference type="GO" id="GO:0006297">
    <property type="term" value="P:nucleotide-excision repair, DNA gap filling"/>
    <property type="evidence" value="ECO:0007669"/>
    <property type="project" value="TreeGrafter"/>
</dbReference>
<sequence>MKRVSAPAEALTEAPETASSGAEDSPDAKRAKKASAKMEKVETVNVFAQSGVASAQNAATALNAAKKEANSGDDFATLLADAADAGTSNLSLERPALDGSEMENDIVLQWVDMDMYSGDPLREHPVPGEHVPGLRSGEVPIIRVYGVTDKGQSVMCHVYGVTPYFYTDIPGDAFGESELSRFREALDARVCSAARINQGSAVVAVVIREKMSIMGYCGGAKKRYLQIMMSLPNLVPKAKSVLQNGFACPGFPEKQFMTYESNVPFVLRYMVDNDIVGSNWLTIPKGRYRARGPSSRMSRCQLEVEAVYEDIVSHDPALPEWSAIAPLRIMSFDIECMGRRGVFPDPTQDPVIQIASYIKVQGEDHARAKVVLVLDSCLPIVGAQVKSFSDERELLLEWTRLVQRADPDVVTGYNVESFDFDYLMGRAKALKIEAQFGQLGKLRNKVAKINKKTFSSAAYGTRENSEIEMEGRVVMDMIQYMYRNHKLSSYSLNAVSSEFLGQQKEDVHHSIISDLQRGSDEDRRRLAVYCLKDAYLPLQLLEKLMVLINYLEMARVTGVPVPFLFSRGQQIKVLSMLYRKCLQLDIIVPVLPRAGGDGNGEVSYEGATVIEPIRGFYDEPIATLDFASLYPSVMMAHNLCYTTLIPTGEEKGLIENKDYKKTPTGHLFATTERQKGILPTILEELLAARKRAKKDMKAAKDPLRKAVMNGRQLALKVSANSVYGFTGATIGALPCIPISSSVTAYGREMIDATKAAVERKYTIKNGYKADAQVIYGDTDSVMIKFGGLDVAESMELGLKAANELTEELFIKPIALEFEKVYSPFLLLAKKAYAGMYYCSSAEKPDKMDVKGLVTVRRDNCGLARTVVGTCLHKILVDRSVDDAVAYAKETISALLQNKVDISLLIVTKSLSGKSEDYAVKQAHVELAARMRARDAGSAPVVGDRVPYVIIKAAKGAPAYMKSEDPLYVLQHNIPLDFDYYLDQIGKPLKRIFTPILTNPDSLLHGDHTLKRYKALPSSNVGIARFAVKKLQCIGCRAPIDCKGGLCRSCEKNRESIYLDRLAEANDLEDRFARLWTECQRCQGSLHQDVLCTSRDCPIFYMRKKVQKDIEQVQTKIDRFAEIDF</sequence>
<evidence type="ECO:0000256" key="11">
    <source>
        <dbReference type="ARBA" id="ARBA00022801"/>
    </source>
</evidence>
<dbReference type="AlphaFoldDB" id="A0A2R5G2Q3"/>
<keyword evidence="11" id="KW-0378">Hydrolase</keyword>
<keyword evidence="26" id="KW-1185">Reference proteome</keyword>
<evidence type="ECO:0000256" key="10">
    <source>
        <dbReference type="ARBA" id="ARBA00022771"/>
    </source>
</evidence>
<dbReference type="FunFam" id="3.30.420.10:FF:000004">
    <property type="entry name" value="DNA polymerase"/>
    <property type="match status" value="1"/>
</dbReference>
<reference evidence="25 26" key="1">
    <citation type="submission" date="2017-12" db="EMBL/GenBank/DDBJ databases">
        <title>Sequencing, de novo assembly and annotation of complete genome of a new Thraustochytrid species, strain FCC1311.</title>
        <authorList>
            <person name="Sedici K."/>
            <person name="Godart F."/>
            <person name="Aiese Cigliano R."/>
            <person name="Sanseverino W."/>
            <person name="Barakat M."/>
            <person name="Ortet P."/>
            <person name="Marechal E."/>
            <person name="Cagnac O."/>
            <person name="Amato A."/>
        </authorList>
    </citation>
    <scope>NUCLEOTIDE SEQUENCE [LARGE SCALE GENOMIC DNA]</scope>
</reference>
<comment type="similarity">
    <text evidence="3 20">Belongs to the DNA polymerase type-B family.</text>
</comment>
<dbReference type="InterPro" id="IPR036397">
    <property type="entry name" value="RNaseH_sf"/>
</dbReference>